<keyword evidence="2" id="KW-1185">Reference proteome</keyword>
<gene>
    <name evidence="1" type="ORF">M8818_000184</name>
</gene>
<evidence type="ECO:0000313" key="1">
    <source>
        <dbReference type="EMBL" id="KAK8222016.1"/>
    </source>
</evidence>
<proteinExistence type="predicted"/>
<dbReference type="Proteomes" id="UP001320706">
    <property type="component" value="Unassembled WGS sequence"/>
</dbReference>
<organism evidence="1 2">
    <name type="scientific">Zalaria obscura</name>
    <dbReference type="NCBI Taxonomy" id="2024903"/>
    <lineage>
        <taxon>Eukaryota</taxon>
        <taxon>Fungi</taxon>
        <taxon>Dikarya</taxon>
        <taxon>Ascomycota</taxon>
        <taxon>Pezizomycotina</taxon>
        <taxon>Dothideomycetes</taxon>
        <taxon>Dothideomycetidae</taxon>
        <taxon>Dothideales</taxon>
        <taxon>Zalariaceae</taxon>
        <taxon>Zalaria</taxon>
    </lineage>
</organism>
<evidence type="ECO:0000313" key="2">
    <source>
        <dbReference type="Proteomes" id="UP001320706"/>
    </source>
</evidence>
<name>A0ACC3SPA6_9PEZI</name>
<reference evidence="1" key="1">
    <citation type="submission" date="2024-02" db="EMBL/GenBank/DDBJ databases">
        <title>Metagenome Assembled Genome of Zalaria obscura JY119.</title>
        <authorList>
            <person name="Vighnesh L."/>
            <person name="Jagadeeshwari U."/>
            <person name="Venkata Ramana C."/>
            <person name="Sasikala C."/>
        </authorList>
    </citation>
    <scope>NUCLEOTIDE SEQUENCE</scope>
    <source>
        <strain evidence="1">JY119</strain>
    </source>
</reference>
<sequence length="631" mass="68460">MSPGVLSPEPQLNGAPSTDVAVVGAGPAGLMLAANLVRFGIKTTVLDDRADKTSTGRADGLQPKSIETLRQMRLADPLLQRGVKIYDICFWNSTKDTPLHRTNREVHYPPVVDVLEPYILLVHQGMVEDLFLNDMKARGVEVTRNSPFATYREAKDGSIEVVSRDDVSGEEKTLRAQYLVGTDGAHSQVRKCIPEATPVGASSEAIWGVLDGVIETDFPDLWSKVVVYSEEAGNVLCIPRERNMTRLYIELKSETGTPISKAEATQEFVMARARQIMQPYSLTWASVEWFGVYTIGQRVANRFTDDKQRVFIAGDASHTHSPKAAQGMNTSMHDTFNLAWKLNLTIRGLAKPSLLSTYEHERKKIAHDLINFDYEHANAFHAGDAAALAENFQTNVRFISGVGAEYGPNVLNQPSSSPSSSSTAGVQPGCLLTPARGTRYIDANPVDMQLDIPLLGQFRLYFFCPDLHSALPFLRSICGYISGASSSSSSTTSVLATATAAAKASYAAHPPAPTESDSFIQPARYTAASDLVTYCLVTSSPKSSWEIADLPPLLQASRWSVYLDDVGAQATRGLSCSEKWVGGLGEGEVAVMNVRPDGYVGSVGRWKDGSEGSGVEAGRWLDGYYGGFLNA</sequence>
<comment type="caution">
    <text evidence="1">The sequence shown here is derived from an EMBL/GenBank/DDBJ whole genome shotgun (WGS) entry which is preliminary data.</text>
</comment>
<dbReference type="EMBL" id="JAMKPW020000001">
    <property type="protein sequence ID" value="KAK8222016.1"/>
    <property type="molecule type" value="Genomic_DNA"/>
</dbReference>
<protein>
    <submittedName>
        <fullName evidence="1">Uncharacterized protein</fullName>
    </submittedName>
</protein>
<accession>A0ACC3SPA6</accession>